<keyword evidence="3 5" id="KW-0540">Nuclease</keyword>
<comment type="subcellular location">
    <subcellularLocation>
        <location evidence="5">Cytoplasm</location>
    </subcellularLocation>
</comment>
<organism evidence="7 8">
    <name type="scientific">Williamwhitmania taraxaci</name>
    <dbReference type="NCBI Taxonomy" id="1640674"/>
    <lineage>
        <taxon>Bacteria</taxon>
        <taxon>Pseudomonadati</taxon>
        <taxon>Bacteroidota</taxon>
        <taxon>Bacteroidia</taxon>
        <taxon>Bacteroidales</taxon>
        <taxon>Williamwhitmaniaceae</taxon>
        <taxon>Williamwhitmania</taxon>
    </lineage>
</organism>
<dbReference type="GO" id="GO:0004518">
    <property type="term" value="F:nuclease activity"/>
    <property type="evidence" value="ECO:0007669"/>
    <property type="project" value="UniProtKB-KW"/>
</dbReference>
<evidence type="ECO:0000313" key="7">
    <source>
        <dbReference type="EMBL" id="SDB81497.1"/>
    </source>
</evidence>
<dbReference type="EMBL" id="FMYP01000001">
    <property type="protein sequence ID" value="SDB81497.1"/>
    <property type="molecule type" value="Genomic_DNA"/>
</dbReference>
<evidence type="ECO:0000256" key="1">
    <source>
        <dbReference type="ARBA" id="ARBA00022490"/>
    </source>
</evidence>
<dbReference type="GO" id="GO:0016788">
    <property type="term" value="F:hydrolase activity, acting on ester bonds"/>
    <property type="evidence" value="ECO:0007669"/>
    <property type="project" value="UniProtKB-UniRule"/>
</dbReference>
<dbReference type="GO" id="GO:0000967">
    <property type="term" value="P:rRNA 5'-end processing"/>
    <property type="evidence" value="ECO:0007669"/>
    <property type="project" value="UniProtKB-UniRule"/>
</dbReference>
<dbReference type="STRING" id="1640674.SAMN05216323_100181"/>
<proteinExistence type="inferred from homology"/>
<accession>A0A1G6GHM8</accession>
<name>A0A1G6GHM8_9BACT</name>
<evidence type="ECO:0000256" key="4">
    <source>
        <dbReference type="ARBA" id="ARBA00022801"/>
    </source>
</evidence>
<protein>
    <recommendedName>
        <fullName evidence="5">Putative pre-16S rRNA nuclease</fullName>
        <ecNumber evidence="5">3.1.-.-</ecNumber>
    </recommendedName>
</protein>
<dbReference type="OrthoDB" id="9796140at2"/>
<dbReference type="CDD" id="cd16964">
    <property type="entry name" value="YqgF"/>
    <property type="match status" value="1"/>
</dbReference>
<dbReference type="NCBIfam" id="TIGR00250">
    <property type="entry name" value="RNAse_H_YqgF"/>
    <property type="match status" value="1"/>
</dbReference>
<dbReference type="PANTHER" id="PTHR33317">
    <property type="entry name" value="POLYNUCLEOTIDYL TRANSFERASE, RIBONUCLEASE H-LIKE SUPERFAMILY PROTEIN"/>
    <property type="match status" value="1"/>
</dbReference>
<dbReference type="HAMAP" id="MF_00651">
    <property type="entry name" value="Nuclease_YqgF"/>
    <property type="match status" value="1"/>
</dbReference>
<feature type="domain" description="YqgF/RNase H-like" evidence="6">
    <location>
        <begin position="2"/>
        <end position="100"/>
    </location>
</feature>
<keyword evidence="1 5" id="KW-0963">Cytoplasm</keyword>
<evidence type="ECO:0000259" key="6">
    <source>
        <dbReference type="SMART" id="SM00732"/>
    </source>
</evidence>
<dbReference type="Pfam" id="PF03652">
    <property type="entry name" value="RuvX"/>
    <property type="match status" value="1"/>
</dbReference>
<evidence type="ECO:0000256" key="2">
    <source>
        <dbReference type="ARBA" id="ARBA00022517"/>
    </source>
</evidence>
<keyword evidence="8" id="KW-1185">Reference proteome</keyword>
<dbReference type="PANTHER" id="PTHR33317:SF4">
    <property type="entry name" value="POLYNUCLEOTIDYL TRANSFERASE, RIBONUCLEASE H-LIKE SUPERFAMILY PROTEIN"/>
    <property type="match status" value="1"/>
</dbReference>
<dbReference type="Proteomes" id="UP000199452">
    <property type="component" value="Unassembled WGS sequence"/>
</dbReference>
<dbReference type="Gene3D" id="3.30.420.140">
    <property type="entry name" value="YqgF/RNase H-like domain"/>
    <property type="match status" value="1"/>
</dbReference>
<dbReference type="RefSeq" id="WP_092434052.1">
    <property type="nucleotide sequence ID" value="NZ_FMYP01000001.1"/>
</dbReference>
<dbReference type="SUPFAM" id="SSF53098">
    <property type="entry name" value="Ribonuclease H-like"/>
    <property type="match status" value="1"/>
</dbReference>
<keyword evidence="2 5" id="KW-0690">Ribosome biogenesis</keyword>
<evidence type="ECO:0000313" key="8">
    <source>
        <dbReference type="Proteomes" id="UP000199452"/>
    </source>
</evidence>
<comment type="function">
    <text evidence="5">Could be a nuclease involved in processing of the 5'-end of pre-16S rRNA.</text>
</comment>
<dbReference type="GO" id="GO:0005829">
    <property type="term" value="C:cytosol"/>
    <property type="evidence" value="ECO:0007669"/>
    <property type="project" value="TreeGrafter"/>
</dbReference>
<comment type="similarity">
    <text evidence="5">Belongs to the YqgF HJR family.</text>
</comment>
<gene>
    <name evidence="7" type="ORF">SAMN05216323_100181</name>
</gene>
<keyword evidence="4 5" id="KW-0378">Hydrolase</keyword>
<reference evidence="7 8" key="1">
    <citation type="submission" date="2016-09" db="EMBL/GenBank/DDBJ databases">
        <authorList>
            <person name="Capua I."/>
            <person name="De Benedictis P."/>
            <person name="Joannis T."/>
            <person name="Lombin L.H."/>
            <person name="Cattoli G."/>
        </authorList>
    </citation>
    <scope>NUCLEOTIDE SEQUENCE [LARGE SCALE GENOMIC DNA]</scope>
    <source>
        <strain evidence="7 8">A7P-90m</strain>
    </source>
</reference>
<dbReference type="InterPro" id="IPR012337">
    <property type="entry name" value="RNaseH-like_sf"/>
</dbReference>
<sequence length="142" mass="16108">MARIIGIDYGRKRVGVAVTDPLQIVAQGLTTVHASEIINFLKEYFAKETVERVVVGYPRQMNNNPSESARFVEEFLNRMKKVFPTMPVSLVDERFTSKIAMKSMIDGGVKKKDRMNKEMVDMVSASIILQSYMESLSSGKYF</sequence>
<dbReference type="EC" id="3.1.-.-" evidence="5"/>
<dbReference type="InterPro" id="IPR005227">
    <property type="entry name" value="YqgF"/>
</dbReference>
<dbReference type="InterPro" id="IPR037027">
    <property type="entry name" value="YqgF/RNaseH-like_dom_sf"/>
</dbReference>
<dbReference type="SMART" id="SM00732">
    <property type="entry name" value="YqgFc"/>
    <property type="match status" value="1"/>
</dbReference>
<dbReference type="AlphaFoldDB" id="A0A1G6GHM8"/>
<evidence type="ECO:0000256" key="5">
    <source>
        <dbReference type="HAMAP-Rule" id="MF_00651"/>
    </source>
</evidence>
<dbReference type="InterPro" id="IPR006641">
    <property type="entry name" value="YqgF/RNaseH-like_dom"/>
</dbReference>
<evidence type="ECO:0000256" key="3">
    <source>
        <dbReference type="ARBA" id="ARBA00022722"/>
    </source>
</evidence>